<comment type="caution">
    <text evidence="2">The sequence shown here is derived from an EMBL/GenBank/DDBJ whole genome shotgun (WGS) entry which is preliminary data.</text>
</comment>
<keyword evidence="1" id="KW-0812">Transmembrane</keyword>
<dbReference type="GO" id="GO:0140359">
    <property type="term" value="F:ABC-type transporter activity"/>
    <property type="evidence" value="ECO:0007669"/>
    <property type="project" value="InterPro"/>
</dbReference>
<feature type="transmembrane region" description="Helical" evidence="1">
    <location>
        <begin position="42"/>
        <end position="67"/>
    </location>
</feature>
<keyword evidence="1" id="KW-1133">Transmembrane helix</keyword>
<dbReference type="OrthoDB" id="66636at2"/>
<dbReference type="Pfam" id="PF12679">
    <property type="entry name" value="ABC2_membrane_2"/>
    <property type="match status" value="1"/>
</dbReference>
<evidence type="ECO:0000313" key="2">
    <source>
        <dbReference type="EMBL" id="RST95167.1"/>
    </source>
</evidence>
<gene>
    <name evidence="2" type="ORF">CBF35_08255</name>
</gene>
<keyword evidence="3" id="KW-1185">Reference proteome</keyword>
<feature type="transmembrane region" description="Helical" evidence="1">
    <location>
        <begin position="134"/>
        <end position="158"/>
    </location>
</feature>
<dbReference type="EMBL" id="NGJU01000011">
    <property type="protein sequence ID" value="RST95167.1"/>
    <property type="molecule type" value="Genomic_DNA"/>
</dbReference>
<organism evidence="2 3">
    <name type="scientific">Vagococcus salmoninarum</name>
    <dbReference type="NCBI Taxonomy" id="2739"/>
    <lineage>
        <taxon>Bacteria</taxon>
        <taxon>Bacillati</taxon>
        <taxon>Bacillota</taxon>
        <taxon>Bacilli</taxon>
        <taxon>Lactobacillales</taxon>
        <taxon>Enterococcaceae</taxon>
        <taxon>Vagococcus</taxon>
    </lineage>
</organism>
<feature type="transmembrane region" description="Helical" evidence="1">
    <location>
        <begin position="165"/>
        <end position="182"/>
    </location>
</feature>
<protein>
    <recommendedName>
        <fullName evidence="4">ABC transporter permease</fullName>
    </recommendedName>
</protein>
<dbReference type="Proteomes" id="UP000287239">
    <property type="component" value="Unassembled WGS sequence"/>
</dbReference>
<keyword evidence="1" id="KW-0472">Membrane</keyword>
<accession>A0A429ZN92</accession>
<dbReference type="PANTHER" id="PTHR37305:SF2">
    <property type="entry name" value="BACITRACIN TRANSPORT PERMEASE PROTEIN BCRB"/>
    <property type="match status" value="1"/>
</dbReference>
<sequence length="241" mass="26902">MYTTIILSMFDPNLGSVLADLEKAMPEVMAAFNLKGAGTADLIHYISSYLFGYILVIFPLIFSLVLANRLIAKYVSDGSMAYLLASPNSRWKIIRSQILVAVTALFLLIASIGLVTLIYCHWTFPGQLKGQKFAYLIIGLLGLHLFINGFSFLISCCFNDTKYSYSWSIGLVVWAFLMQMIANQGEKFANLKYLSFLSLFSPDELLNGQALAFWLVGLLYLLAFSSYTLGGFIFAKRNLPL</sequence>
<reference evidence="2 3" key="1">
    <citation type="submission" date="2017-05" db="EMBL/GenBank/DDBJ databases">
        <title>Vagococcus spp. assemblies.</title>
        <authorList>
            <person name="Gulvik C.A."/>
        </authorList>
    </citation>
    <scope>NUCLEOTIDE SEQUENCE [LARGE SCALE GENOMIC DNA]</scope>
    <source>
        <strain evidence="2 3">NCFB 2777</strain>
    </source>
</reference>
<dbReference type="GO" id="GO:0005886">
    <property type="term" value="C:plasma membrane"/>
    <property type="evidence" value="ECO:0007669"/>
    <property type="project" value="UniProtKB-SubCell"/>
</dbReference>
<proteinExistence type="predicted"/>
<feature type="transmembrane region" description="Helical" evidence="1">
    <location>
        <begin position="211"/>
        <end position="235"/>
    </location>
</feature>
<evidence type="ECO:0000256" key="1">
    <source>
        <dbReference type="SAM" id="Phobius"/>
    </source>
</evidence>
<evidence type="ECO:0008006" key="4">
    <source>
        <dbReference type="Google" id="ProtNLM"/>
    </source>
</evidence>
<name>A0A429ZN92_9ENTE</name>
<feature type="transmembrane region" description="Helical" evidence="1">
    <location>
        <begin position="98"/>
        <end position="122"/>
    </location>
</feature>
<dbReference type="AlphaFoldDB" id="A0A429ZN92"/>
<dbReference type="PANTHER" id="PTHR37305">
    <property type="entry name" value="INTEGRAL MEMBRANE PROTEIN-RELATED"/>
    <property type="match status" value="1"/>
</dbReference>
<evidence type="ECO:0000313" key="3">
    <source>
        <dbReference type="Proteomes" id="UP000287239"/>
    </source>
</evidence>